<dbReference type="RefSeq" id="XP_040686790.1">
    <property type="nucleotide sequence ID" value="XM_040828588.1"/>
</dbReference>
<feature type="transmembrane region" description="Helical" evidence="6">
    <location>
        <begin position="481"/>
        <end position="506"/>
    </location>
</feature>
<dbReference type="GO" id="GO:0005741">
    <property type="term" value="C:mitochondrial outer membrane"/>
    <property type="evidence" value="ECO:0007669"/>
    <property type="project" value="TreeGrafter"/>
</dbReference>
<evidence type="ECO:0000256" key="4">
    <source>
        <dbReference type="ARBA" id="ARBA00023128"/>
    </source>
</evidence>
<evidence type="ECO:0000313" key="8">
    <source>
        <dbReference type="Proteomes" id="UP000184383"/>
    </source>
</evidence>
<accession>A0A1L9RE23</accession>
<protein>
    <recommendedName>
        <fullName evidence="9">Nuclear control of ATPase protein 2</fullName>
    </recommendedName>
</protein>
<evidence type="ECO:0008006" key="9">
    <source>
        <dbReference type="Google" id="ProtNLM"/>
    </source>
</evidence>
<dbReference type="OrthoDB" id="413313at2759"/>
<evidence type="ECO:0000256" key="2">
    <source>
        <dbReference type="ARBA" id="ARBA00022692"/>
    </source>
</evidence>
<evidence type="ECO:0000256" key="5">
    <source>
        <dbReference type="ARBA" id="ARBA00023136"/>
    </source>
</evidence>
<evidence type="ECO:0000256" key="6">
    <source>
        <dbReference type="SAM" id="Phobius"/>
    </source>
</evidence>
<organism evidence="7 8">
    <name type="scientific">Aspergillus wentii DTO 134E9</name>
    <dbReference type="NCBI Taxonomy" id="1073089"/>
    <lineage>
        <taxon>Eukaryota</taxon>
        <taxon>Fungi</taxon>
        <taxon>Dikarya</taxon>
        <taxon>Ascomycota</taxon>
        <taxon>Pezizomycotina</taxon>
        <taxon>Eurotiomycetes</taxon>
        <taxon>Eurotiomycetidae</taxon>
        <taxon>Eurotiales</taxon>
        <taxon>Aspergillaceae</taxon>
        <taxon>Aspergillus</taxon>
        <taxon>Aspergillus subgen. Cremei</taxon>
    </lineage>
</organism>
<evidence type="ECO:0000256" key="3">
    <source>
        <dbReference type="ARBA" id="ARBA00022989"/>
    </source>
</evidence>
<dbReference type="AlphaFoldDB" id="A0A1L9RE23"/>
<sequence length="604" mass="68609">MAEWQDFLHSIAIASKPHRVPQPSRLSRLITKFPQPILGTHETSQCSFAVQAPDLIWLLVAKTTVQAIGLVANNFLERTLVLNDELIYWDEILNSPLYSGLYTLQTSPFRLWQVVRDAYSDSWEPETHSRGSTPIPARWTQFIEFIRRCIHTPKKHSLQTGMWSPFAMHRSEIQRKRKSLSTMKSTHASSIGLLMEACLSFDLGDDISAWDRCKSSNEKWCDMISRTVILVETILRNAVGESDSPGFEESISAAIDRDIAFVESQVDGESPFQKPAIFLDRLVHILQELIPTNTKLSKTIISTHGRPTRLVRYWLPLSMVIMSASTSLRILTNRRAELIQWVFSIGSTAVDFWNNWVFEPIQKLIGTIRHDEESEIAIMSKNSLEADRASLERMVSDFITDHQETNQEGPSVTDIHAITNKVKEGDLTPVLKAYERDLRTPFLGTVRGDLVRALLIQVQKTKVDVEIAISGIDALLKSQQLVFGFVGLTPGILVSYTVFHWIYGVFGSRRGLQMGRKQDGLKRSLRNIDRTLTLSSPNAKGILSHKDHGLLICDTEILLRKAVLFLKGQDLRELRRDIRDLINIQSGIDRQLKVTKRIAWAYSK</sequence>
<dbReference type="Proteomes" id="UP000184383">
    <property type="component" value="Unassembled WGS sequence"/>
</dbReference>
<dbReference type="STRING" id="1073089.A0A1L9RE23"/>
<keyword evidence="8" id="KW-1185">Reference proteome</keyword>
<dbReference type="PANTHER" id="PTHR28234:SF1">
    <property type="entry name" value="NUCLEAR CONTROL OF ATPASE PROTEIN 2"/>
    <property type="match status" value="1"/>
</dbReference>
<keyword evidence="4" id="KW-0496">Mitochondrion</keyword>
<evidence type="ECO:0000256" key="1">
    <source>
        <dbReference type="ARBA" id="ARBA00004225"/>
    </source>
</evidence>
<keyword evidence="3 6" id="KW-1133">Transmembrane helix</keyword>
<dbReference type="PANTHER" id="PTHR28234">
    <property type="entry name" value="NUCLEAR CONTROL OF ATPASE PROTEIN 2"/>
    <property type="match status" value="1"/>
</dbReference>
<dbReference type="Pfam" id="PF08637">
    <property type="entry name" value="NCA2"/>
    <property type="match status" value="1"/>
</dbReference>
<dbReference type="VEuPathDB" id="FungiDB:ASPWEDRAFT_115528"/>
<dbReference type="EMBL" id="KV878214">
    <property type="protein sequence ID" value="OJJ33113.1"/>
    <property type="molecule type" value="Genomic_DNA"/>
</dbReference>
<keyword evidence="2 6" id="KW-0812">Transmembrane</keyword>
<name>A0A1L9RE23_ASPWE</name>
<comment type="subcellular location">
    <subcellularLocation>
        <location evidence="1">Mitochondrion membrane</location>
        <topology evidence="1">Multi-pass membrane protein</topology>
    </subcellularLocation>
</comment>
<dbReference type="GeneID" id="63744436"/>
<keyword evidence="5 6" id="KW-0472">Membrane</keyword>
<dbReference type="InterPro" id="IPR013946">
    <property type="entry name" value="NCA2-like"/>
</dbReference>
<evidence type="ECO:0000313" key="7">
    <source>
        <dbReference type="EMBL" id="OJJ33113.1"/>
    </source>
</evidence>
<proteinExistence type="predicted"/>
<reference evidence="8" key="1">
    <citation type="journal article" date="2017" name="Genome Biol.">
        <title>Comparative genomics reveals high biological diversity and specific adaptations in the industrially and medically important fungal genus Aspergillus.</title>
        <authorList>
            <person name="de Vries R.P."/>
            <person name="Riley R."/>
            <person name="Wiebenga A."/>
            <person name="Aguilar-Osorio G."/>
            <person name="Amillis S."/>
            <person name="Uchima C.A."/>
            <person name="Anderluh G."/>
            <person name="Asadollahi M."/>
            <person name="Askin M."/>
            <person name="Barry K."/>
            <person name="Battaglia E."/>
            <person name="Bayram O."/>
            <person name="Benocci T."/>
            <person name="Braus-Stromeyer S.A."/>
            <person name="Caldana C."/>
            <person name="Canovas D."/>
            <person name="Cerqueira G.C."/>
            <person name="Chen F."/>
            <person name="Chen W."/>
            <person name="Choi C."/>
            <person name="Clum A."/>
            <person name="Dos Santos R.A."/>
            <person name="Damasio A.R."/>
            <person name="Diallinas G."/>
            <person name="Emri T."/>
            <person name="Fekete E."/>
            <person name="Flipphi M."/>
            <person name="Freyberg S."/>
            <person name="Gallo A."/>
            <person name="Gournas C."/>
            <person name="Habgood R."/>
            <person name="Hainaut M."/>
            <person name="Harispe M.L."/>
            <person name="Henrissat B."/>
            <person name="Hilden K.S."/>
            <person name="Hope R."/>
            <person name="Hossain A."/>
            <person name="Karabika E."/>
            <person name="Karaffa L."/>
            <person name="Karanyi Z."/>
            <person name="Krasevec N."/>
            <person name="Kuo A."/>
            <person name="Kusch H."/>
            <person name="LaButti K."/>
            <person name="Lagendijk E.L."/>
            <person name="Lapidus A."/>
            <person name="Levasseur A."/>
            <person name="Lindquist E."/>
            <person name="Lipzen A."/>
            <person name="Logrieco A.F."/>
            <person name="MacCabe A."/>
            <person name="Maekelae M.R."/>
            <person name="Malavazi I."/>
            <person name="Melin P."/>
            <person name="Meyer V."/>
            <person name="Mielnichuk N."/>
            <person name="Miskei M."/>
            <person name="Molnar A.P."/>
            <person name="Mule G."/>
            <person name="Ngan C.Y."/>
            <person name="Orejas M."/>
            <person name="Orosz E."/>
            <person name="Ouedraogo J.P."/>
            <person name="Overkamp K.M."/>
            <person name="Park H.-S."/>
            <person name="Perrone G."/>
            <person name="Piumi F."/>
            <person name="Punt P.J."/>
            <person name="Ram A.F."/>
            <person name="Ramon A."/>
            <person name="Rauscher S."/>
            <person name="Record E."/>
            <person name="Riano-Pachon D.M."/>
            <person name="Robert V."/>
            <person name="Roehrig J."/>
            <person name="Ruller R."/>
            <person name="Salamov A."/>
            <person name="Salih N.S."/>
            <person name="Samson R.A."/>
            <person name="Sandor E."/>
            <person name="Sanguinetti M."/>
            <person name="Schuetze T."/>
            <person name="Sepcic K."/>
            <person name="Shelest E."/>
            <person name="Sherlock G."/>
            <person name="Sophianopoulou V."/>
            <person name="Squina F.M."/>
            <person name="Sun H."/>
            <person name="Susca A."/>
            <person name="Todd R.B."/>
            <person name="Tsang A."/>
            <person name="Unkles S.E."/>
            <person name="van de Wiele N."/>
            <person name="van Rossen-Uffink D."/>
            <person name="Oliveira J.V."/>
            <person name="Vesth T.C."/>
            <person name="Visser J."/>
            <person name="Yu J.-H."/>
            <person name="Zhou M."/>
            <person name="Andersen M.R."/>
            <person name="Archer D.B."/>
            <person name="Baker S.E."/>
            <person name="Benoit I."/>
            <person name="Brakhage A.A."/>
            <person name="Braus G.H."/>
            <person name="Fischer R."/>
            <person name="Frisvad J.C."/>
            <person name="Goldman G.H."/>
            <person name="Houbraken J."/>
            <person name="Oakley B."/>
            <person name="Pocsi I."/>
            <person name="Scazzocchio C."/>
            <person name="Seiboth B."/>
            <person name="vanKuyk P.A."/>
            <person name="Wortman J."/>
            <person name="Dyer P.S."/>
            <person name="Grigoriev I.V."/>
        </authorList>
    </citation>
    <scope>NUCLEOTIDE SEQUENCE [LARGE SCALE GENOMIC DNA]</scope>
    <source>
        <strain evidence="8">DTO 134E9</strain>
    </source>
</reference>
<gene>
    <name evidence="7" type="ORF">ASPWEDRAFT_115528</name>
</gene>